<feature type="chain" id="PRO_5042107281" evidence="1">
    <location>
        <begin position="18"/>
        <end position="408"/>
    </location>
</feature>
<dbReference type="SUPFAM" id="SSF53474">
    <property type="entry name" value="alpha/beta-Hydrolases"/>
    <property type="match status" value="1"/>
</dbReference>
<dbReference type="InterPro" id="IPR029058">
    <property type="entry name" value="AB_hydrolase_fold"/>
</dbReference>
<dbReference type="Pfam" id="PF01674">
    <property type="entry name" value="Lipase_2"/>
    <property type="match status" value="1"/>
</dbReference>
<reference evidence="2" key="1">
    <citation type="submission" date="2022-01" db="EMBL/GenBank/DDBJ databases">
        <title>Genome Sequence Resource for Two Populations of Ditylenchus destructor, the Migratory Endoparasitic Phytonematode.</title>
        <authorList>
            <person name="Zhang H."/>
            <person name="Lin R."/>
            <person name="Xie B."/>
        </authorList>
    </citation>
    <scope>NUCLEOTIDE SEQUENCE</scope>
    <source>
        <strain evidence="2">BazhouSP</strain>
    </source>
</reference>
<feature type="signal peptide" evidence="1">
    <location>
        <begin position="1"/>
        <end position="17"/>
    </location>
</feature>
<dbReference type="InterPro" id="IPR002918">
    <property type="entry name" value="Lipase_EstA/Esterase_EstB"/>
</dbReference>
<dbReference type="EMBL" id="JAKKPZ010000077">
    <property type="protein sequence ID" value="KAI1703783.1"/>
    <property type="molecule type" value="Genomic_DNA"/>
</dbReference>
<comment type="caution">
    <text evidence="2">The sequence shown here is derived from an EMBL/GenBank/DDBJ whole genome shotgun (WGS) entry which is preliminary data.</text>
</comment>
<name>A0AAD4MU58_9BILA</name>
<dbReference type="Gene3D" id="3.40.50.1820">
    <property type="entry name" value="alpha/beta hydrolase"/>
    <property type="match status" value="1"/>
</dbReference>
<protein>
    <submittedName>
        <fullName evidence="2">Lipase (Class 2) domain-containing protein</fullName>
    </submittedName>
</protein>
<dbReference type="PANTHER" id="PTHR32015">
    <property type="entry name" value="FASTING INDUCED LIPASE"/>
    <property type="match status" value="1"/>
</dbReference>
<keyword evidence="1" id="KW-0732">Signal</keyword>
<proteinExistence type="predicted"/>
<evidence type="ECO:0000256" key="1">
    <source>
        <dbReference type="SAM" id="SignalP"/>
    </source>
</evidence>
<dbReference type="GO" id="GO:0016298">
    <property type="term" value="F:lipase activity"/>
    <property type="evidence" value="ECO:0007669"/>
    <property type="project" value="TreeGrafter"/>
</dbReference>
<organism evidence="2 3">
    <name type="scientific">Ditylenchus destructor</name>
    <dbReference type="NCBI Taxonomy" id="166010"/>
    <lineage>
        <taxon>Eukaryota</taxon>
        <taxon>Metazoa</taxon>
        <taxon>Ecdysozoa</taxon>
        <taxon>Nematoda</taxon>
        <taxon>Chromadorea</taxon>
        <taxon>Rhabditida</taxon>
        <taxon>Tylenchina</taxon>
        <taxon>Tylenchomorpha</taxon>
        <taxon>Sphaerularioidea</taxon>
        <taxon>Anguinidae</taxon>
        <taxon>Anguininae</taxon>
        <taxon>Ditylenchus</taxon>
    </lineage>
</organism>
<dbReference type="Proteomes" id="UP001201812">
    <property type="component" value="Unassembled WGS sequence"/>
</dbReference>
<gene>
    <name evidence="2" type="ORF">DdX_14722</name>
</gene>
<dbReference type="GO" id="GO:0016042">
    <property type="term" value="P:lipid catabolic process"/>
    <property type="evidence" value="ECO:0007669"/>
    <property type="project" value="InterPro"/>
</dbReference>
<sequence length="408" mass="45412">MPIKILLLSSLFAISTARLGQNFISYVEDRLTKASADEYKQFKEVVLGIPEGAKPLKIHHFSRSDLEDASHKVEKFTVTLKEGEINVEKTEGPLDQNLLSFGGRQDDKVKYGQNRPVILAHGLGSYAGQMNNVRKALLELGYKDHEIFGVFYGEPDSVLPNGPLACLYVRTLRKMIEYVHAYTKDHWEGDKEHKIDIIGFSMGVLMTRKAILGGKCVDDPSIDLGPPLTHMIHTYIGVSGPTNGSYLCTVGKDVLKTSIAKRLSNACSKEIGFYRNSTFIKDINLVDPTGDKRTPRVQHGYEATKYRFSLTSFEYDEVVGYKKVGGTAFEGAESIQDNEKKPNGHEILLHKRASFVAKMLKHPDVVQEACKSPKLTNDTSNFSAESMQPPPYTKIATVINKLKEVNGP</sequence>
<dbReference type="PANTHER" id="PTHR32015:SF10">
    <property type="entry name" value="LIPASE RELATED"/>
    <property type="match status" value="1"/>
</dbReference>
<accession>A0AAD4MU58</accession>
<evidence type="ECO:0000313" key="3">
    <source>
        <dbReference type="Proteomes" id="UP001201812"/>
    </source>
</evidence>
<dbReference type="AlphaFoldDB" id="A0AAD4MU58"/>
<evidence type="ECO:0000313" key="2">
    <source>
        <dbReference type="EMBL" id="KAI1703783.1"/>
    </source>
</evidence>
<keyword evidence="3" id="KW-1185">Reference proteome</keyword>